<dbReference type="Gene3D" id="1.10.10.10">
    <property type="entry name" value="Winged helix-like DNA-binding domain superfamily/Winged helix DNA-binding domain"/>
    <property type="match status" value="1"/>
</dbReference>
<feature type="compositionally biased region" description="Polar residues" evidence="1">
    <location>
        <begin position="534"/>
        <end position="549"/>
    </location>
</feature>
<feature type="compositionally biased region" description="Polar residues" evidence="1">
    <location>
        <begin position="507"/>
        <end position="516"/>
    </location>
</feature>
<dbReference type="InterPro" id="IPR036388">
    <property type="entry name" value="WH-like_DNA-bd_sf"/>
</dbReference>
<keyword evidence="4" id="KW-1185">Reference proteome</keyword>
<organism evidence="3 4">
    <name type="scientific">Sphaerobolus stellatus (strain SS14)</name>
    <dbReference type="NCBI Taxonomy" id="990650"/>
    <lineage>
        <taxon>Eukaryota</taxon>
        <taxon>Fungi</taxon>
        <taxon>Dikarya</taxon>
        <taxon>Basidiomycota</taxon>
        <taxon>Agaricomycotina</taxon>
        <taxon>Agaricomycetes</taxon>
        <taxon>Phallomycetidae</taxon>
        <taxon>Geastrales</taxon>
        <taxon>Sphaerobolaceae</taxon>
        <taxon>Sphaerobolus</taxon>
    </lineage>
</organism>
<dbReference type="PANTHER" id="PTHR47835">
    <property type="entry name" value="HFM1, ATP DEPENDENT DNA HELICASE HOMOLOG"/>
    <property type="match status" value="1"/>
</dbReference>
<dbReference type="SUPFAM" id="SSF158702">
    <property type="entry name" value="Sec63 N-terminal domain-like"/>
    <property type="match status" value="1"/>
</dbReference>
<dbReference type="EMBL" id="KN837118">
    <property type="protein sequence ID" value="KIJ44322.1"/>
    <property type="molecule type" value="Genomic_DNA"/>
</dbReference>
<evidence type="ECO:0000313" key="4">
    <source>
        <dbReference type="Proteomes" id="UP000054279"/>
    </source>
</evidence>
<feature type="compositionally biased region" description="Basic and acidic residues" evidence="1">
    <location>
        <begin position="416"/>
        <end position="428"/>
    </location>
</feature>
<dbReference type="InterPro" id="IPR052247">
    <property type="entry name" value="Meiotic_Crossover_Helicase"/>
</dbReference>
<proteinExistence type="predicted"/>
<name>A0A0C9VPZ9_SPHS4</name>
<feature type="compositionally biased region" description="Acidic residues" evidence="1">
    <location>
        <begin position="572"/>
        <end position="587"/>
    </location>
</feature>
<dbReference type="GO" id="GO:0051321">
    <property type="term" value="P:meiotic cell cycle"/>
    <property type="evidence" value="ECO:0007669"/>
    <property type="project" value="UniProtKB-KW"/>
</dbReference>
<dbReference type="SMART" id="SM00973">
    <property type="entry name" value="Sec63"/>
    <property type="match status" value="1"/>
</dbReference>
<evidence type="ECO:0000259" key="2">
    <source>
        <dbReference type="SMART" id="SM00973"/>
    </source>
</evidence>
<evidence type="ECO:0000256" key="1">
    <source>
        <dbReference type="SAM" id="MobiDB-lite"/>
    </source>
</evidence>
<accession>A0A0C9VPZ9</accession>
<evidence type="ECO:0000313" key="3">
    <source>
        <dbReference type="EMBL" id="KIJ44322.1"/>
    </source>
</evidence>
<protein>
    <recommendedName>
        <fullName evidence="2">SEC63 domain-containing protein</fullName>
    </recommendedName>
</protein>
<dbReference type="OrthoDB" id="5575at2759"/>
<feature type="compositionally biased region" description="Low complexity" evidence="1">
    <location>
        <begin position="550"/>
        <end position="562"/>
    </location>
</feature>
<dbReference type="Gene3D" id="1.10.3380.10">
    <property type="entry name" value="Sec63 N-terminal domain-like domain"/>
    <property type="match status" value="1"/>
</dbReference>
<dbReference type="InterPro" id="IPR004179">
    <property type="entry name" value="Sec63-dom"/>
</dbReference>
<feature type="region of interest" description="Disordered" evidence="1">
    <location>
        <begin position="404"/>
        <end position="472"/>
    </location>
</feature>
<feature type="compositionally biased region" description="Polar residues" evidence="1">
    <location>
        <begin position="645"/>
        <end position="672"/>
    </location>
</feature>
<dbReference type="GO" id="GO:0016787">
    <property type="term" value="F:hydrolase activity"/>
    <property type="evidence" value="ECO:0007669"/>
    <property type="project" value="UniProtKB-KW"/>
</dbReference>
<dbReference type="Proteomes" id="UP000054279">
    <property type="component" value="Unassembled WGS sequence"/>
</dbReference>
<feature type="domain" description="SEC63" evidence="2">
    <location>
        <begin position="50"/>
        <end position="376"/>
    </location>
</feature>
<reference evidence="3 4" key="1">
    <citation type="submission" date="2014-06" db="EMBL/GenBank/DDBJ databases">
        <title>Evolutionary Origins and Diversification of the Mycorrhizal Mutualists.</title>
        <authorList>
            <consortium name="DOE Joint Genome Institute"/>
            <consortium name="Mycorrhizal Genomics Consortium"/>
            <person name="Kohler A."/>
            <person name="Kuo A."/>
            <person name="Nagy L.G."/>
            <person name="Floudas D."/>
            <person name="Copeland A."/>
            <person name="Barry K.W."/>
            <person name="Cichocki N."/>
            <person name="Veneault-Fourrey C."/>
            <person name="LaButti K."/>
            <person name="Lindquist E.A."/>
            <person name="Lipzen A."/>
            <person name="Lundell T."/>
            <person name="Morin E."/>
            <person name="Murat C."/>
            <person name="Riley R."/>
            <person name="Ohm R."/>
            <person name="Sun H."/>
            <person name="Tunlid A."/>
            <person name="Henrissat B."/>
            <person name="Grigoriev I.V."/>
            <person name="Hibbett D.S."/>
            <person name="Martin F."/>
        </authorList>
    </citation>
    <scope>NUCLEOTIDE SEQUENCE [LARGE SCALE GENOMIC DNA]</scope>
    <source>
        <strain evidence="3 4">SS14</strain>
    </source>
</reference>
<gene>
    <name evidence="3" type="ORF">M422DRAFT_779411</name>
</gene>
<dbReference type="GO" id="GO:0043138">
    <property type="term" value="F:3'-5' DNA helicase activity"/>
    <property type="evidence" value="ECO:0007669"/>
    <property type="project" value="UniProtKB-EC"/>
</dbReference>
<dbReference type="AlphaFoldDB" id="A0A0C9VPZ9"/>
<feature type="region of interest" description="Disordered" evidence="1">
    <location>
        <begin position="498"/>
        <end position="695"/>
    </location>
</feature>
<dbReference type="HOGENOM" id="CLU_338072_0_0_1"/>
<feature type="compositionally biased region" description="Basic and acidic residues" evidence="1">
    <location>
        <begin position="520"/>
        <end position="533"/>
    </location>
</feature>
<dbReference type="Pfam" id="PF02889">
    <property type="entry name" value="Sec63"/>
    <property type="match status" value="1"/>
</dbReference>
<feature type="region of interest" description="Disordered" evidence="1">
    <location>
        <begin position="294"/>
        <end position="313"/>
    </location>
</feature>
<dbReference type="PANTHER" id="PTHR47835:SF3">
    <property type="entry name" value="HELICASE FOR MEIOSIS 1"/>
    <property type="match status" value="1"/>
</dbReference>
<sequence length="842" mass="93088">MNPQHYALDKGSDQTWQARLDELVETSVADLQKSELVSHAKDGSVEGFASTDYGDIMSKYYIRLSTMKAILALSEKATLREVLELISSAEEIGDLRLRAGEKQAYKKLSEHNDIRFKVAKIEKASDKVFLIIQAVLAGINLNSPEYKTADSQPFLEALAIFRHAPRIARTIVEVAIVKKSGCILRYGMELVRSLTAKAWEDRPAVLRQIEQIGEKSIKVLTQNGIMTLAALGELKPSRIEMLLNRRPPFGDSVIAAVRELPRFRLKITELSVSSSKGKGPVIIELEIQCGLLAGPEQQSSSGTGKKRKSGSLGMTGVLTLTSDNDFVDFRRIPTKALKDLKSFSVTVTLQKPSQTVISRISPDNFAGLTVTADYKPSVPPEEYPTLDTRPASYDVDEILAGLEDDPNFWNMNDSDLVEKKPSDAEETHVPVSPQDNGKKGSPKKKSTKPTIDGQISRKRPRMEADEGPVRLPNGNYACNHTCKKKNQCRHICCREGLPNPPKKSHAPLQNTQPSTKSKAKLPEKGLRQLESLHNKSGSGIPSTQRLKISTTKNPTTNNLLKNRSQIAHGSEDEMDELLDDDDDDLPEPENVVQEARTKLKRRHTISSGSDSDSPPPRAKSTKISLEKKMIPKSKRNHTFEPVSGPSLSNTHTKVTTPITSVGEASTSHTALESANKRRKFRHSPSPILPSPLKPYNREATPNHPHEHYDSPLAIERPAPKRTRLFLPGAASDEESMPSTGFMYDDEPFAFDLNAFDVEDPSEGFSSQQLKEHQITVESARLEPTVFNTRNVTKPTEYAVKNKELGKTVTPPTLAAEEEIDIYGQGLAELNAWLNSGAVEITD</sequence>